<dbReference type="SUPFAM" id="SSF49777">
    <property type="entry name" value="PEBP-like"/>
    <property type="match status" value="1"/>
</dbReference>
<proteinExistence type="predicted"/>
<evidence type="ECO:0000313" key="2">
    <source>
        <dbReference type="EMBL" id="KJF71076.1"/>
    </source>
</evidence>
<name>A0ABR5D232_9HYPH</name>
<comment type="caution">
    <text evidence="2">The sequence shown here is derived from an EMBL/GenBank/DDBJ whole genome shotgun (WGS) entry which is preliminary data.</text>
</comment>
<dbReference type="InterPro" id="IPR008914">
    <property type="entry name" value="PEBP"/>
</dbReference>
<dbReference type="InterPro" id="IPR036610">
    <property type="entry name" value="PEBP-like_sf"/>
</dbReference>
<feature type="chain" id="PRO_5047405022" description="YbhB/YbcL family Raf kinase inhibitor-like protein" evidence="1">
    <location>
        <begin position="26"/>
        <end position="229"/>
    </location>
</feature>
<evidence type="ECO:0000256" key="1">
    <source>
        <dbReference type="SAM" id="SignalP"/>
    </source>
</evidence>
<evidence type="ECO:0000313" key="3">
    <source>
        <dbReference type="Proteomes" id="UP000032564"/>
    </source>
</evidence>
<protein>
    <recommendedName>
        <fullName evidence="4">YbhB/YbcL family Raf kinase inhibitor-like protein</fullName>
    </recommendedName>
</protein>
<evidence type="ECO:0008006" key="4">
    <source>
        <dbReference type="Google" id="ProtNLM"/>
    </source>
</evidence>
<keyword evidence="1" id="KW-0732">Signal</keyword>
<dbReference type="Pfam" id="PF01161">
    <property type="entry name" value="PBP"/>
    <property type="match status" value="1"/>
</dbReference>
<reference evidence="2 3" key="1">
    <citation type="submission" date="2014-12" db="EMBL/GenBank/DDBJ databases">
        <authorList>
            <person name="Kuzmanovic N."/>
            <person name="Pulawska J."/>
            <person name="Obradovic A."/>
        </authorList>
    </citation>
    <scope>NUCLEOTIDE SEQUENCE [LARGE SCALE GENOMIC DNA]</scope>
    <source>
        <strain evidence="2 3">KFB 330</strain>
    </source>
</reference>
<dbReference type="InterPro" id="IPR005247">
    <property type="entry name" value="YbhB_YbcL/LppC-like"/>
</dbReference>
<dbReference type="PANTHER" id="PTHR30289">
    <property type="entry name" value="UNCHARACTERIZED PROTEIN YBCL-RELATED"/>
    <property type="match status" value="1"/>
</dbReference>
<dbReference type="NCBIfam" id="TIGR00481">
    <property type="entry name" value="YbhB/YbcL family Raf kinase inhibitor-like protein"/>
    <property type="match status" value="1"/>
</dbReference>
<dbReference type="Proteomes" id="UP000032564">
    <property type="component" value="Unassembled WGS sequence"/>
</dbReference>
<sequence>MRKKSSRFAMTAILAGMMVTSVASAENRFLTVQLGGLDKGGRVADHMAFCPPASSKARNISPEVSWSPGPDGTRSYALLMLDPDVPQDFSQINKPNTVIRADAPRISIYHWVLADIPKTIATLPAGAESEGVVARGKPIGATAYGLRGANVFTTFLAKDETMAGTYGGYDGPCPPINDERVHHYVFRVFALDVPSLGLSGAFDGEAVEKAVRGHVLAQGEVIATYTLKP</sequence>
<accession>A0ABR5D232</accession>
<organism evidence="2 3">
    <name type="scientific">Agrobacterium arsenijevicii</name>
    <dbReference type="NCBI Taxonomy" id="1585697"/>
    <lineage>
        <taxon>Bacteria</taxon>
        <taxon>Pseudomonadati</taxon>
        <taxon>Pseudomonadota</taxon>
        <taxon>Alphaproteobacteria</taxon>
        <taxon>Hyphomicrobiales</taxon>
        <taxon>Rhizobiaceae</taxon>
        <taxon>Rhizobium/Agrobacterium group</taxon>
        <taxon>Agrobacterium</taxon>
    </lineage>
</organism>
<gene>
    <name evidence="2" type="ORF">RP75_22945</name>
</gene>
<dbReference type="CDD" id="cd00865">
    <property type="entry name" value="PEBP_bact_arch"/>
    <property type="match status" value="1"/>
</dbReference>
<feature type="signal peptide" evidence="1">
    <location>
        <begin position="1"/>
        <end position="25"/>
    </location>
</feature>
<dbReference type="Gene3D" id="3.90.280.10">
    <property type="entry name" value="PEBP-like"/>
    <property type="match status" value="1"/>
</dbReference>
<dbReference type="EMBL" id="JWIT01000022">
    <property type="protein sequence ID" value="KJF71076.1"/>
    <property type="molecule type" value="Genomic_DNA"/>
</dbReference>
<dbReference type="PANTHER" id="PTHR30289:SF1">
    <property type="entry name" value="PEBP (PHOSPHATIDYLETHANOLAMINE-BINDING PROTEIN) FAMILY PROTEIN"/>
    <property type="match status" value="1"/>
</dbReference>
<keyword evidence="3" id="KW-1185">Reference proteome</keyword>